<feature type="transmembrane region" description="Helical" evidence="12">
    <location>
        <begin position="1029"/>
        <end position="1049"/>
    </location>
</feature>
<feature type="binding site" evidence="7">
    <location>
        <position position="829"/>
    </location>
    <ligand>
        <name>Na(+)</name>
        <dbReference type="ChEBI" id="CHEBI:29101"/>
        <label>1</label>
    </ligand>
</feature>
<keyword evidence="4 10" id="KW-0769">Symport</keyword>
<dbReference type="GO" id="GO:0005886">
    <property type="term" value="C:plasma membrane"/>
    <property type="evidence" value="ECO:0007669"/>
    <property type="project" value="TreeGrafter"/>
</dbReference>
<dbReference type="Pfam" id="PF00209">
    <property type="entry name" value="SNF"/>
    <property type="match status" value="1"/>
</dbReference>
<evidence type="ECO:0000256" key="6">
    <source>
        <dbReference type="ARBA" id="ARBA00023136"/>
    </source>
</evidence>
<evidence type="ECO:0000256" key="8">
    <source>
        <dbReference type="PIRSR" id="PIRSR600175-2"/>
    </source>
</evidence>
<dbReference type="SUPFAM" id="SSF50978">
    <property type="entry name" value="WD40 repeat-like"/>
    <property type="match status" value="1"/>
</dbReference>
<feature type="transmembrane region" description="Helical" evidence="12">
    <location>
        <begin position="775"/>
        <end position="798"/>
    </location>
</feature>
<feature type="binding site" evidence="7">
    <location>
        <position position="927"/>
    </location>
    <ligand>
        <name>Na(+)</name>
        <dbReference type="ChEBI" id="CHEBI:29101"/>
        <label>1</label>
    </ligand>
</feature>
<feature type="transmembrane region" description="Helical" evidence="12">
    <location>
        <begin position="1069"/>
        <end position="1091"/>
    </location>
</feature>
<keyword evidence="3 10" id="KW-0812">Transmembrane</keyword>
<dbReference type="Pfam" id="PF00400">
    <property type="entry name" value="WD40"/>
    <property type="match status" value="1"/>
</dbReference>
<comment type="subcellular location">
    <subcellularLocation>
        <location evidence="1">Membrane</location>
        <topology evidence="1">Multi-pass membrane protein</topology>
    </subcellularLocation>
</comment>
<evidence type="ECO:0000256" key="9">
    <source>
        <dbReference type="PROSITE-ProRule" id="PRU00221"/>
    </source>
</evidence>
<feature type="compositionally biased region" description="Polar residues" evidence="11">
    <location>
        <begin position="466"/>
        <end position="476"/>
    </location>
</feature>
<dbReference type="InterPro" id="IPR036322">
    <property type="entry name" value="WD40_repeat_dom_sf"/>
</dbReference>
<dbReference type="PROSITE" id="PS50082">
    <property type="entry name" value="WD_REPEATS_2"/>
    <property type="match status" value="1"/>
</dbReference>
<keyword evidence="7" id="KW-0915">Sodium</keyword>
<feature type="transmembrane region" description="Helical" evidence="12">
    <location>
        <begin position="744"/>
        <end position="763"/>
    </location>
</feature>
<evidence type="ECO:0000256" key="2">
    <source>
        <dbReference type="ARBA" id="ARBA00022448"/>
    </source>
</evidence>
<sequence length="1138" mass="127780">MRMMKVGQCKNMYMFGLIIVDQSVPHPLASAQEVTEPFGQCYPEELETSLDSGHLALTCRFNRWGTLVVAGCNDGYLVIYDFVTRRMVKKYVTHMHAITAVSWSRDGKYLLSSSFDETIVVSDVVAGEIVNKFSMPSIVNEIQMHPVKKDHYLICFLQHMPMLMTIDDQRTVIPIETEKNTTEISGIVASFDKSGSRIICGNNKGKVMIYEVDSLSLIASFVVTGSHPIRTLVVAPRGDFFLTNSNDRIIRVFTLSTVLEAGVDGTVLPNQKVQDSVNRTSWKVCRFSGDAEYICAGSSGSHSLYIWERNNGSLVKILQGSKGEQVADLIWHPTRAAAFSISNGKLLLWSQSPTENWSAFAPDFKELDENIEYEERESEFDVEDEDRSIPETENVNCEDQVDLTVIDQKLSEFGYSSDEDEMDSLRLILIAPDVENPEETLADANKEAPKAEPVPAGKKKEPAAKVTTSACRSVKTTETRRRRGGGGLLCLLHKPTVVFQFSIVSFDFEQTEDRLHGYTIFGFQFPKGSVMIVLIVQIRKADRARDEPLTKFNRMKRLRKRLAAASAGEERLEWANKAEFLLAIIGFSVDLGNVWRFPYICYRNGGGAFLVPYFVMFIFCGLPLFYMEMALGQFHQCGCISIWKRLVPIFKGVGYATCLIDVYMGCFYNTIISWALFYLSSSFKWPFPWQSCDNVWNTENCIPDNATVSLGNTSSNYTNAAEEFFLRRVLEIQNSDGLENLGNIRWPLLLCLLVIYTIVYFAIWRGPLSSGKAVWFTATIPYVALFALLAHSCTLPGSQAGIKYFLMPDWSKLLNIEVWIDAATQIFFSLGPGFGVLIALASYNSRRNNFYRDAIVAGCINSLTSILSGLVIFSVLGYMADCLNKDIGEVAETGGPGLVFIVYPRAISTMKAAPVWSVIFFIMLVTLGVDSTFAGFEAILTAFCDEYPSVLEKNRKLFAMFFMMAMFFFSLPTVTYGGNYLIEYLDHYAVSYPVLIVVMVETVTISYIYGIKRFSADVNEMLGVEPSRFLKLCWLVVCPAIVSMILIFATVQLKPLTLNNYEYPEWSLILGWIIRLSSIVCIPICIIQALVRERGSLKSRLHCLMVPSQLPATSLRSMDSKDCANCSMDKRHFSEVAV</sequence>
<feature type="binding site" evidence="7">
    <location>
        <position position="930"/>
    </location>
    <ligand>
        <name>Na(+)</name>
        <dbReference type="ChEBI" id="CHEBI:29101"/>
        <label>1</label>
    </ligand>
</feature>
<evidence type="ECO:0000313" key="13">
    <source>
        <dbReference type="EMBL" id="KRY67178.1"/>
    </source>
</evidence>
<dbReference type="InterPro" id="IPR037272">
    <property type="entry name" value="SNS_sf"/>
</dbReference>
<dbReference type="PROSITE" id="PS00610">
    <property type="entry name" value="NA_NEUROTRAN_SYMP_1"/>
    <property type="match status" value="1"/>
</dbReference>
<feature type="binding site" evidence="7">
    <location>
        <position position="931"/>
    </location>
    <ligand>
        <name>Na(+)</name>
        <dbReference type="ChEBI" id="CHEBI:29101"/>
        <label>1</label>
    </ligand>
</feature>
<feature type="transmembrane region" description="Helical" evidence="12">
    <location>
        <begin position="957"/>
        <end position="978"/>
    </location>
</feature>
<dbReference type="PROSITE" id="PS50267">
    <property type="entry name" value="NA_NEUROTRAN_SYMP_3"/>
    <property type="match status" value="1"/>
</dbReference>
<dbReference type="GO" id="GO:0005335">
    <property type="term" value="F:serotonin:sodium:chloride symporter activity"/>
    <property type="evidence" value="ECO:0007669"/>
    <property type="project" value="TreeGrafter"/>
</dbReference>
<feature type="transmembrane region" description="Helical" evidence="12">
    <location>
        <begin position="855"/>
        <end position="880"/>
    </location>
</feature>
<feature type="disulfide bond" evidence="8">
    <location>
        <begin position="692"/>
        <end position="701"/>
    </location>
</feature>
<evidence type="ECO:0000256" key="1">
    <source>
        <dbReference type="ARBA" id="ARBA00004141"/>
    </source>
</evidence>
<gene>
    <name evidence="13" type="primary">SerT</name>
    <name evidence="13" type="ORF">T4A_6352</name>
</gene>
<comment type="caution">
    <text evidence="13">The sequence shown here is derived from an EMBL/GenBank/DDBJ whole genome shotgun (WGS) entry which is preliminary data.</text>
</comment>
<evidence type="ECO:0000256" key="10">
    <source>
        <dbReference type="RuleBase" id="RU003732"/>
    </source>
</evidence>
<dbReference type="PANTHER" id="PTHR11616:SF279">
    <property type="entry name" value="SODIUM-DEPENDENT SEROTONIN TRANSPORTER"/>
    <property type="match status" value="1"/>
</dbReference>
<dbReference type="GO" id="GO:0051378">
    <property type="term" value="F:serotonin binding"/>
    <property type="evidence" value="ECO:0007669"/>
    <property type="project" value="TreeGrafter"/>
</dbReference>
<evidence type="ECO:0000256" key="12">
    <source>
        <dbReference type="SAM" id="Phobius"/>
    </source>
</evidence>
<dbReference type="EMBL" id="JYDR01000145">
    <property type="protein sequence ID" value="KRY67178.1"/>
    <property type="molecule type" value="Genomic_DNA"/>
</dbReference>
<keyword evidence="6 12" id="KW-0472">Membrane</keyword>
<dbReference type="GO" id="GO:0098793">
    <property type="term" value="C:presynapse"/>
    <property type="evidence" value="ECO:0007669"/>
    <property type="project" value="GOC"/>
</dbReference>
<dbReference type="InterPro" id="IPR001680">
    <property type="entry name" value="WD40_rpt"/>
</dbReference>
<keyword evidence="2 10" id="KW-0813">Transport</keyword>
<evidence type="ECO:0000256" key="3">
    <source>
        <dbReference type="ARBA" id="ARBA00022692"/>
    </source>
</evidence>
<dbReference type="GO" id="GO:0006865">
    <property type="term" value="P:amino acid transport"/>
    <property type="evidence" value="ECO:0007669"/>
    <property type="project" value="TreeGrafter"/>
</dbReference>
<dbReference type="SUPFAM" id="SSF161070">
    <property type="entry name" value="SNF-like"/>
    <property type="match status" value="1"/>
</dbReference>
<feature type="binding site" evidence="7">
    <location>
        <position position="589"/>
    </location>
    <ligand>
        <name>Na(+)</name>
        <dbReference type="ChEBI" id="CHEBI:29101"/>
        <label>1</label>
    </ligand>
</feature>
<feature type="transmembrane region" description="Helical" evidence="12">
    <location>
        <begin position="652"/>
        <end position="679"/>
    </location>
</feature>
<dbReference type="PRINTS" id="PR00176">
    <property type="entry name" value="NANEUSMPORT"/>
</dbReference>
<feature type="region of interest" description="Disordered" evidence="11">
    <location>
        <begin position="443"/>
        <end position="477"/>
    </location>
</feature>
<feature type="binding site" evidence="7">
    <location>
        <position position="861"/>
    </location>
    <ligand>
        <name>Na(+)</name>
        <dbReference type="ChEBI" id="CHEBI:29101"/>
        <label>1</label>
    </ligand>
</feature>
<evidence type="ECO:0000256" key="5">
    <source>
        <dbReference type="ARBA" id="ARBA00022989"/>
    </source>
</evidence>
<dbReference type="SMART" id="SM00320">
    <property type="entry name" value="WD40"/>
    <property type="match status" value="6"/>
</dbReference>
<keyword evidence="9" id="KW-0853">WD repeat</keyword>
<name>A0A0V1E0C7_TRIPS</name>
<feature type="transmembrane region" description="Helical" evidence="12">
    <location>
        <begin position="915"/>
        <end position="936"/>
    </location>
</feature>
<keyword evidence="5 12" id="KW-1133">Transmembrane helix</keyword>
<feature type="transmembrane region" description="Helical" evidence="12">
    <location>
        <begin position="610"/>
        <end position="631"/>
    </location>
</feature>
<feature type="binding site" evidence="7">
    <location>
        <position position="593"/>
    </location>
    <ligand>
        <name>Na(+)</name>
        <dbReference type="ChEBI" id="CHEBI:29101"/>
        <label>1</label>
    </ligand>
</feature>
<dbReference type="Proteomes" id="UP000054632">
    <property type="component" value="Unassembled WGS sequence"/>
</dbReference>
<proteinExistence type="inferred from homology"/>
<organism evidence="13 14">
    <name type="scientific">Trichinella pseudospiralis</name>
    <name type="common">Parasitic roundworm</name>
    <dbReference type="NCBI Taxonomy" id="6337"/>
    <lineage>
        <taxon>Eukaryota</taxon>
        <taxon>Metazoa</taxon>
        <taxon>Ecdysozoa</taxon>
        <taxon>Nematoda</taxon>
        <taxon>Enoplea</taxon>
        <taxon>Dorylaimia</taxon>
        <taxon>Trichinellida</taxon>
        <taxon>Trichinellidae</taxon>
        <taxon>Trichinella</taxon>
    </lineage>
</organism>
<keyword evidence="8" id="KW-1015">Disulfide bond</keyword>
<feature type="repeat" description="WD" evidence="9">
    <location>
        <begin position="91"/>
        <end position="132"/>
    </location>
</feature>
<dbReference type="InterPro" id="IPR000175">
    <property type="entry name" value="Na/ntran_symport"/>
</dbReference>
<accession>A0A0V1E0C7</accession>
<dbReference type="AlphaFoldDB" id="A0A0V1E0C7"/>
<comment type="similarity">
    <text evidence="10">Belongs to the sodium:neurotransmitter symporter (SNF) (TC 2.A.22) family.</text>
</comment>
<evidence type="ECO:0000256" key="7">
    <source>
        <dbReference type="PIRSR" id="PIRSR600175-1"/>
    </source>
</evidence>
<feature type="binding site" evidence="7">
    <location>
        <position position="586"/>
    </location>
    <ligand>
        <name>Na(+)</name>
        <dbReference type="ChEBI" id="CHEBI:29101"/>
        <label>1</label>
    </ligand>
</feature>
<dbReference type="Gene3D" id="2.130.10.10">
    <property type="entry name" value="YVTN repeat-like/Quinoprotein amine dehydrogenase"/>
    <property type="match status" value="1"/>
</dbReference>
<dbReference type="GO" id="GO:0046872">
    <property type="term" value="F:metal ion binding"/>
    <property type="evidence" value="ECO:0007669"/>
    <property type="project" value="UniProtKB-KW"/>
</dbReference>
<protein>
    <recommendedName>
        <fullName evidence="10">Transporter</fullName>
    </recommendedName>
</protein>
<dbReference type="GO" id="GO:0043005">
    <property type="term" value="C:neuron projection"/>
    <property type="evidence" value="ECO:0007669"/>
    <property type="project" value="TreeGrafter"/>
</dbReference>
<evidence type="ECO:0000256" key="4">
    <source>
        <dbReference type="ARBA" id="ARBA00022847"/>
    </source>
</evidence>
<feature type="transmembrane region" description="Helical" evidence="12">
    <location>
        <begin position="990"/>
        <end position="1009"/>
    </location>
</feature>
<feature type="transmembrane region" description="Helical" evidence="12">
    <location>
        <begin position="818"/>
        <end position="843"/>
    </location>
</feature>
<evidence type="ECO:0000313" key="14">
    <source>
        <dbReference type="Proteomes" id="UP000054632"/>
    </source>
</evidence>
<evidence type="ECO:0000256" key="11">
    <source>
        <dbReference type="SAM" id="MobiDB-lite"/>
    </source>
</evidence>
<dbReference type="PANTHER" id="PTHR11616">
    <property type="entry name" value="SODIUM/CHLORIDE DEPENDENT TRANSPORTER"/>
    <property type="match status" value="1"/>
</dbReference>
<keyword evidence="7" id="KW-0479">Metal-binding</keyword>
<reference evidence="13 14" key="1">
    <citation type="submission" date="2015-01" db="EMBL/GenBank/DDBJ databases">
        <title>Evolution of Trichinella species and genotypes.</title>
        <authorList>
            <person name="Korhonen P.K."/>
            <person name="Edoardo P."/>
            <person name="Giuseppe L.R."/>
            <person name="Gasser R.B."/>
        </authorList>
    </citation>
    <scope>NUCLEOTIDE SEQUENCE [LARGE SCALE GENOMIC DNA]</scope>
    <source>
        <strain evidence="13">ISS13</strain>
    </source>
</reference>
<dbReference type="InterPro" id="IPR015943">
    <property type="entry name" value="WD40/YVTN_repeat-like_dom_sf"/>
</dbReference>